<dbReference type="OrthoDB" id="6084178at2759"/>
<feature type="region of interest" description="Disordered" evidence="1">
    <location>
        <begin position="82"/>
        <end position="139"/>
    </location>
</feature>
<sequence length="641" mass="71874">MGCHSANDRTCPKWVEEKQIQKIKASSNITYKETRDTFLSQDSQLKSYAGAVRTAKVSAATQTDMTWPRDSSFPKPIALSFAKPTEQSTTSKTIQTMTAPTNLPQKSTPPQKKPKPPPKPTTTKQRQKTEPAKVRDTPRIKIQTRPSKVVSPIDNRAIGGSSILVNNTVPHSTIHLNTTLQAVAIRATLHRTITVCSVYIPPRYSLKRDDLDILVNQLPTPFLLLGDFNAHSDMWGCNYTNQMGGLIESVIATSDLCLLNDGSCTYIHPASGSRSAIDHSICSPAILMDLQWRVHDDQCGSDHYPLLIDTVYPMPGERVPRWQLQKADWSEFSDLCRNTIITEAFGGVQDQIAHFTELLVSIATKTIPKSSASPRSRHKPWFNTDCEKAIKDRKKALGIFKKYPSNAFQHTVEKQKVNFTSDNSEDYNSLFNITELRIPLERSNDTATGPDEVHYQFLKHLPDSSLLVLLDIFNGIWENGNFPAAWREATIIPIAKPGKDPTKATNYRPISLTSCLCKTLERMINARLVWFLETNGLITSYQSGFRRGYSTTDQLVRLESTVRDGFVRGHHVVSVFFDLEKAYDTAWKHGILKDLHSAGLRGRMPLFGFDDKRNLCIHDGVCVCMCVCACVYVCVCMCVCL</sequence>
<proteinExistence type="predicted"/>
<dbReference type="Pfam" id="PF14529">
    <property type="entry name" value="Exo_endo_phos_2"/>
    <property type="match status" value="1"/>
</dbReference>
<reference evidence="4" key="1">
    <citation type="submission" date="2021-10" db="EMBL/GenBank/DDBJ databases">
        <title>Tropical sea cucumber genome reveals ecological adaptation and Cuvierian tubules defense mechanism.</title>
        <authorList>
            <person name="Chen T."/>
        </authorList>
    </citation>
    <scope>NUCLEOTIDE SEQUENCE</scope>
    <source>
        <strain evidence="4">Nanhai2018</strain>
        <tissue evidence="4">Muscle</tissue>
    </source>
</reference>
<keyword evidence="4" id="KW-0808">Transferase</keyword>
<feature type="domain" description="Endonuclease/exonuclease/phosphatase" evidence="3">
    <location>
        <begin position="193"/>
        <end position="306"/>
    </location>
</feature>
<dbReference type="Pfam" id="PF00078">
    <property type="entry name" value="RVT_1"/>
    <property type="match status" value="1"/>
</dbReference>
<dbReference type="AlphaFoldDB" id="A0A9Q1HLC5"/>
<dbReference type="CDD" id="cd01650">
    <property type="entry name" value="RT_nLTR_like"/>
    <property type="match status" value="1"/>
</dbReference>
<dbReference type="InterPro" id="IPR005135">
    <property type="entry name" value="Endo/exonuclease/phosphatase"/>
</dbReference>
<dbReference type="GO" id="GO:0003964">
    <property type="term" value="F:RNA-directed DNA polymerase activity"/>
    <property type="evidence" value="ECO:0007669"/>
    <property type="project" value="UniProtKB-KW"/>
</dbReference>
<keyword evidence="4" id="KW-0695">RNA-directed DNA polymerase</keyword>
<gene>
    <name evidence="4" type="ORF">HOLleu_03439</name>
</gene>
<accession>A0A9Q1HLC5</accession>
<keyword evidence="4" id="KW-0548">Nucleotidyltransferase</keyword>
<dbReference type="PANTHER" id="PTHR36688:SF2">
    <property type="entry name" value="ENDONUCLEASE_EXONUCLEASE_PHOSPHATASE DOMAIN-CONTAINING PROTEIN"/>
    <property type="match status" value="1"/>
</dbReference>
<comment type="caution">
    <text evidence="4">The sequence shown here is derived from an EMBL/GenBank/DDBJ whole genome shotgun (WGS) entry which is preliminary data.</text>
</comment>
<evidence type="ECO:0000313" key="4">
    <source>
        <dbReference type="EMBL" id="KAJ8050295.1"/>
    </source>
</evidence>
<protein>
    <submittedName>
        <fullName evidence="4">RNA-directed DNA polymerase from mobile element jockey</fullName>
    </submittedName>
</protein>
<dbReference type="PANTHER" id="PTHR36688">
    <property type="entry name" value="ENDO/EXONUCLEASE/PHOSPHATASE DOMAIN-CONTAINING PROTEIN"/>
    <property type="match status" value="1"/>
</dbReference>
<dbReference type="InterPro" id="IPR036691">
    <property type="entry name" value="Endo/exonu/phosph_ase_sf"/>
</dbReference>
<name>A0A9Q1HLC5_HOLLE</name>
<evidence type="ECO:0000259" key="3">
    <source>
        <dbReference type="Pfam" id="PF14529"/>
    </source>
</evidence>
<dbReference type="InterPro" id="IPR000477">
    <property type="entry name" value="RT_dom"/>
</dbReference>
<dbReference type="EMBL" id="JAIZAY010000001">
    <property type="protein sequence ID" value="KAJ8050295.1"/>
    <property type="molecule type" value="Genomic_DNA"/>
</dbReference>
<dbReference type="Gene3D" id="3.60.10.10">
    <property type="entry name" value="Endonuclease/exonuclease/phosphatase"/>
    <property type="match status" value="1"/>
</dbReference>
<feature type="domain" description="Reverse transcriptase" evidence="2">
    <location>
        <begin position="498"/>
        <end position="601"/>
    </location>
</feature>
<evidence type="ECO:0000256" key="1">
    <source>
        <dbReference type="SAM" id="MobiDB-lite"/>
    </source>
</evidence>
<dbReference type="InterPro" id="IPR052560">
    <property type="entry name" value="RdDP_mobile_element"/>
</dbReference>
<evidence type="ECO:0000259" key="2">
    <source>
        <dbReference type="Pfam" id="PF00078"/>
    </source>
</evidence>
<feature type="compositionally biased region" description="Polar residues" evidence="1">
    <location>
        <begin position="85"/>
        <end position="103"/>
    </location>
</feature>
<dbReference type="Proteomes" id="UP001152320">
    <property type="component" value="Chromosome 1"/>
</dbReference>
<feature type="compositionally biased region" description="Basic and acidic residues" evidence="1">
    <location>
        <begin position="127"/>
        <end position="139"/>
    </location>
</feature>
<dbReference type="SUPFAM" id="SSF56219">
    <property type="entry name" value="DNase I-like"/>
    <property type="match status" value="1"/>
</dbReference>
<organism evidence="4 5">
    <name type="scientific">Holothuria leucospilota</name>
    <name type="common">Black long sea cucumber</name>
    <name type="synonym">Mertensiothuria leucospilota</name>
    <dbReference type="NCBI Taxonomy" id="206669"/>
    <lineage>
        <taxon>Eukaryota</taxon>
        <taxon>Metazoa</taxon>
        <taxon>Echinodermata</taxon>
        <taxon>Eleutherozoa</taxon>
        <taxon>Echinozoa</taxon>
        <taxon>Holothuroidea</taxon>
        <taxon>Aspidochirotacea</taxon>
        <taxon>Aspidochirotida</taxon>
        <taxon>Holothuriidae</taxon>
        <taxon>Holothuria</taxon>
    </lineage>
</organism>
<keyword evidence="5" id="KW-1185">Reference proteome</keyword>
<evidence type="ECO:0000313" key="5">
    <source>
        <dbReference type="Proteomes" id="UP001152320"/>
    </source>
</evidence>